<evidence type="ECO:0000313" key="4">
    <source>
        <dbReference type="Proteomes" id="UP000000763"/>
    </source>
</evidence>
<reference evidence="4" key="3">
    <citation type="journal article" date="2005" name="Nature">
        <title>The map-based sequence of the rice genome.</title>
        <authorList>
            <consortium name="International rice genome sequencing project (IRGSP)"/>
            <person name="Matsumoto T."/>
            <person name="Wu J."/>
            <person name="Kanamori H."/>
            <person name="Katayose Y."/>
            <person name="Fujisawa M."/>
            <person name="Namiki N."/>
            <person name="Mizuno H."/>
            <person name="Yamamoto K."/>
            <person name="Antonio B.A."/>
            <person name="Baba T."/>
            <person name="Sakata K."/>
            <person name="Nagamura Y."/>
            <person name="Aoki H."/>
            <person name="Arikawa K."/>
            <person name="Arita K."/>
            <person name="Bito T."/>
            <person name="Chiden Y."/>
            <person name="Fujitsuka N."/>
            <person name="Fukunaka R."/>
            <person name="Hamada M."/>
            <person name="Harada C."/>
            <person name="Hayashi A."/>
            <person name="Hijishita S."/>
            <person name="Honda M."/>
            <person name="Hosokawa S."/>
            <person name="Ichikawa Y."/>
            <person name="Idonuma A."/>
            <person name="Iijima M."/>
            <person name="Ikeda M."/>
            <person name="Ikeno M."/>
            <person name="Ito K."/>
            <person name="Ito S."/>
            <person name="Ito T."/>
            <person name="Ito Y."/>
            <person name="Ito Y."/>
            <person name="Iwabuchi A."/>
            <person name="Kamiya K."/>
            <person name="Karasawa W."/>
            <person name="Kurita K."/>
            <person name="Katagiri S."/>
            <person name="Kikuta A."/>
            <person name="Kobayashi H."/>
            <person name="Kobayashi N."/>
            <person name="Machita K."/>
            <person name="Maehara T."/>
            <person name="Masukawa M."/>
            <person name="Mizubayashi T."/>
            <person name="Mukai Y."/>
            <person name="Nagasaki H."/>
            <person name="Nagata Y."/>
            <person name="Naito S."/>
            <person name="Nakashima M."/>
            <person name="Nakama Y."/>
            <person name="Nakamichi Y."/>
            <person name="Nakamura M."/>
            <person name="Meguro A."/>
            <person name="Negishi M."/>
            <person name="Ohta I."/>
            <person name="Ohta T."/>
            <person name="Okamoto M."/>
            <person name="Ono N."/>
            <person name="Saji S."/>
            <person name="Sakaguchi M."/>
            <person name="Sakai K."/>
            <person name="Shibata M."/>
            <person name="Shimokawa T."/>
            <person name="Song J."/>
            <person name="Takazaki Y."/>
            <person name="Terasawa K."/>
            <person name="Tsugane M."/>
            <person name="Tsuji K."/>
            <person name="Ueda S."/>
            <person name="Waki K."/>
            <person name="Yamagata H."/>
            <person name="Yamamoto M."/>
            <person name="Yamamoto S."/>
            <person name="Yamane H."/>
            <person name="Yoshiki S."/>
            <person name="Yoshihara R."/>
            <person name="Yukawa K."/>
            <person name="Zhong H."/>
            <person name="Yano M."/>
            <person name="Yuan Q."/>
            <person name="Ouyang S."/>
            <person name="Liu J."/>
            <person name="Jones K.M."/>
            <person name="Gansberger K."/>
            <person name="Moffat K."/>
            <person name="Hill J."/>
            <person name="Bera J."/>
            <person name="Fadrosh D."/>
            <person name="Jin S."/>
            <person name="Johri S."/>
            <person name="Kim M."/>
            <person name="Overton L."/>
            <person name="Reardon M."/>
            <person name="Tsitrin T."/>
            <person name="Vuong H."/>
            <person name="Weaver B."/>
            <person name="Ciecko A."/>
            <person name="Tallon L."/>
            <person name="Jackson J."/>
            <person name="Pai G."/>
            <person name="Aken S.V."/>
            <person name="Utterback T."/>
            <person name="Reidmuller S."/>
            <person name="Feldblyum T."/>
            <person name="Hsiao J."/>
            <person name="Zismann V."/>
            <person name="Iobst S."/>
            <person name="de Vazeille A.R."/>
            <person name="Buell C.R."/>
            <person name="Ying K."/>
            <person name="Li Y."/>
            <person name="Lu T."/>
            <person name="Huang Y."/>
            <person name="Zhao Q."/>
            <person name="Feng Q."/>
            <person name="Zhang L."/>
            <person name="Zhu J."/>
            <person name="Weng Q."/>
            <person name="Mu J."/>
            <person name="Lu Y."/>
            <person name="Fan D."/>
            <person name="Liu Y."/>
            <person name="Guan J."/>
            <person name="Zhang Y."/>
            <person name="Yu S."/>
            <person name="Liu X."/>
            <person name="Zhang Y."/>
            <person name="Hong G."/>
            <person name="Han B."/>
            <person name="Choisne N."/>
            <person name="Demange N."/>
            <person name="Orjeda G."/>
            <person name="Samain S."/>
            <person name="Cattolico L."/>
            <person name="Pelletier E."/>
            <person name="Couloux A."/>
            <person name="Segurens B."/>
            <person name="Wincker P."/>
            <person name="D'Hont A."/>
            <person name="Scarpelli C."/>
            <person name="Weissenbach J."/>
            <person name="Salanoubat M."/>
            <person name="Quetier F."/>
            <person name="Yu Y."/>
            <person name="Kim H.R."/>
            <person name="Rambo T."/>
            <person name="Currie J."/>
            <person name="Collura K."/>
            <person name="Luo M."/>
            <person name="Yang T."/>
            <person name="Ammiraju J.S.S."/>
            <person name="Engler F."/>
            <person name="Soderlund C."/>
            <person name="Wing R.A."/>
            <person name="Palmer L.E."/>
            <person name="de la Bastide M."/>
            <person name="Spiegel L."/>
            <person name="Nascimento L."/>
            <person name="Zutavern T."/>
            <person name="O'Shaughnessy A."/>
            <person name="Dike S."/>
            <person name="Dedhia N."/>
            <person name="Preston R."/>
            <person name="Balija V."/>
            <person name="McCombie W.R."/>
            <person name="Chow T."/>
            <person name="Chen H."/>
            <person name="Chung M."/>
            <person name="Chen C."/>
            <person name="Shaw J."/>
            <person name="Wu H."/>
            <person name="Hsiao K."/>
            <person name="Chao Y."/>
            <person name="Chu M."/>
            <person name="Cheng C."/>
            <person name="Hour A."/>
            <person name="Lee P."/>
            <person name="Lin S."/>
            <person name="Lin Y."/>
            <person name="Liou J."/>
            <person name="Liu S."/>
            <person name="Hsing Y."/>
            <person name="Raghuvanshi S."/>
            <person name="Mohanty A."/>
            <person name="Bharti A.K."/>
            <person name="Gaur A."/>
            <person name="Gupta V."/>
            <person name="Kumar D."/>
            <person name="Ravi V."/>
            <person name="Vij S."/>
            <person name="Kapur A."/>
            <person name="Khurana P."/>
            <person name="Khurana P."/>
            <person name="Khurana J.P."/>
            <person name="Tyagi A.K."/>
            <person name="Gaikwad K."/>
            <person name="Singh A."/>
            <person name="Dalal V."/>
            <person name="Srivastava S."/>
            <person name="Dixit A."/>
            <person name="Pal A.K."/>
            <person name="Ghazi I.A."/>
            <person name="Yadav M."/>
            <person name="Pandit A."/>
            <person name="Bhargava A."/>
            <person name="Sureshbabu K."/>
            <person name="Batra K."/>
            <person name="Sharma T.R."/>
            <person name="Mohapatra T."/>
            <person name="Singh N.K."/>
            <person name="Messing J."/>
            <person name="Nelson A.B."/>
            <person name="Fuks G."/>
            <person name="Kavchok S."/>
            <person name="Keizer G."/>
            <person name="Linton E."/>
            <person name="Llaca V."/>
            <person name="Song R."/>
            <person name="Tanyolac B."/>
            <person name="Young S."/>
            <person name="Ho-Il K."/>
            <person name="Hahn J.H."/>
            <person name="Sangsakoo G."/>
            <person name="Vanavichit A."/>
            <person name="de Mattos Luiz.A.T."/>
            <person name="Zimmer P.D."/>
            <person name="Malone G."/>
            <person name="Dellagostin O."/>
            <person name="de Oliveira A.C."/>
            <person name="Bevan M."/>
            <person name="Bancroft I."/>
            <person name="Minx P."/>
            <person name="Cordum H."/>
            <person name="Wilson R."/>
            <person name="Cheng Z."/>
            <person name="Jin W."/>
            <person name="Jiang J."/>
            <person name="Leong S.A."/>
            <person name="Iwama H."/>
            <person name="Gojobori T."/>
            <person name="Itoh T."/>
            <person name="Niimura Y."/>
            <person name="Fujii Y."/>
            <person name="Habara T."/>
            <person name="Sakai H."/>
            <person name="Sato Y."/>
            <person name="Wilson G."/>
            <person name="Kumar K."/>
            <person name="McCouch S."/>
            <person name="Juretic N."/>
            <person name="Hoen D."/>
            <person name="Wright S."/>
            <person name="Bruskiewich R."/>
            <person name="Bureau T."/>
            <person name="Miyao A."/>
            <person name="Hirochika H."/>
            <person name="Nishikawa T."/>
            <person name="Kadowaki K."/>
            <person name="Sugiura M."/>
            <person name="Burr B."/>
            <person name="Sasaki T."/>
        </authorList>
    </citation>
    <scope>NUCLEOTIDE SEQUENCE [LARGE SCALE GENOMIC DNA]</scope>
    <source>
        <strain evidence="4">cv. Nipponbare</strain>
    </source>
</reference>
<sequence length="194" mass="21091">MATKSEDNLCIGIAAWSDQDVKRSSAPPSGLAADVGDGGARRGSTVELFDYQIQNSPTSAKDNHRARASTLRLRFSLLKLHRQLAVNSTGLLFRERAVVVSITVEDYLVTTYSLTRDKVWKVTNSLSHLSSPCKPDAAVAFLSSLTRLLHSSIAAAVAANLRLLCADVEKNLAKLRFNLLFSVFVSKGADLPKF</sequence>
<reference evidence="3" key="4">
    <citation type="journal article" date="2005" name="PLoS Biol.">
        <title>The genomes of Oryza sativa: a history of duplications.</title>
        <authorList>
            <person name="Yu J."/>
            <person name="Wang J."/>
            <person name="Lin W."/>
            <person name="Li S."/>
            <person name="Li H."/>
            <person name="Zhou J."/>
            <person name="Ni P."/>
            <person name="Dong W."/>
            <person name="Hu S."/>
            <person name="Zeng C."/>
            <person name="Zhang J."/>
            <person name="Zhang Y."/>
            <person name="Li R."/>
            <person name="Xu Z."/>
            <person name="Li S."/>
            <person name="Li X."/>
            <person name="Zheng H."/>
            <person name="Cong L."/>
            <person name="Lin L."/>
            <person name="Yin J."/>
            <person name="Geng J."/>
            <person name="Li G."/>
            <person name="Shi J."/>
            <person name="Liu J."/>
            <person name="Lv H."/>
            <person name="Li J."/>
            <person name="Wang J."/>
            <person name="Deng Y."/>
            <person name="Ran L."/>
            <person name="Shi X."/>
            <person name="Wang X."/>
            <person name="Wu Q."/>
            <person name="Li C."/>
            <person name="Ren X."/>
            <person name="Wang J."/>
            <person name="Wang X."/>
            <person name="Li D."/>
            <person name="Liu D."/>
            <person name="Zhang X."/>
            <person name="Ji Z."/>
            <person name="Zhao W."/>
            <person name="Sun Y."/>
            <person name="Zhang Z."/>
            <person name="Bao J."/>
            <person name="Han Y."/>
            <person name="Dong L."/>
            <person name="Ji J."/>
            <person name="Chen P."/>
            <person name="Wu S."/>
            <person name="Liu J."/>
            <person name="Xiao Y."/>
            <person name="Bu D."/>
            <person name="Tan J."/>
            <person name="Yang L."/>
            <person name="Ye C."/>
            <person name="Zhang J."/>
            <person name="Xu J."/>
            <person name="Zhou Y."/>
            <person name="Yu Y."/>
            <person name="Zhang B."/>
            <person name="Zhuang S."/>
            <person name="Wei H."/>
            <person name="Liu B."/>
            <person name="Lei M."/>
            <person name="Yu H."/>
            <person name="Li Y."/>
            <person name="Xu H."/>
            <person name="Wei S."/>
            <person name="He X."/>
            <person name="Fang L."/>
            <person name="Zhang Z."/>
            <person name="Zhang Y."/>
            <person name="Huang X."/>
            <person name="Su Z."/>
            <person name="Tong W."/>
            <person name="Li J."/>
            <person name="Tong Z."/>
            <person name="Li S."/>
            <person name="Ye J."/>
            <person name="Wang L."/>
            <person name="Fang L."/>
            <person name="Lei T."/>
            <person name="Chen C."/>
            <person name="Chen H."/>
            <person name="Xu Z."/>
            <person name="Li H."/>
            <person name="Huang H."/>
            <person name="Zhang F."/>
            <person name="Xu H."/>
            <person name="Li N."/>
            <person name="Zhao C."/>
            <person name="Li S."/>
            <person name="Dong L."/>
            <person name="Huang Y."/>
            <person name="Li L."/>
            <person name="Xi Y."/>
            <person name="Qi Q."/>
            <person name="Li W."/>
            <person name="Zhang B."/>
            <person name="Hu W."/>
            <person name="Zhang Y."/>
            <person name="Tian X."/>
            <person name="Jiao Y."/>
            <person name="Liang X."/>
            <person name="Jin J."/>
            <person name="Gao L."/>
            <person name="Zheng W."/>
            <person name="Hao B."/>
            <person name="Liu S."/>
            <person name="Wang W."/>
            <person name="Yuan L."/>
            <person name="Cao M."/>
            <person name="McDermott J."/>
            <person name="Samudrala R."/>
            <person name="Wang J."/>
            <person name="Wong G.K."/>
            <person name="Yang H."/>
        </authorList>
    </citation>
    <scope>NUCLEOTIDE SEQUENCE [LARGE SCALE GENOMIC DNA]</scope>
</reference>
<reference evidence="4" key="5">
    <citation type="journal article" date="2008" name="Nucleic Acids Res.">
        <title>The rice annotation project database (RAP-DB): 2008 update.</title>
        <authorList>
            <consortium name="The rice annotation project (RAP)"/>
        </authorList>
    </citation>
    <scope>GENOME REANNOTATION</scope>
    <source>
        <strain evidence="4">cv. Nipponbare</strain>
    </source>
</reference>
<name>B9FXC9_ORYSJ</name>
<dbReference type="Proteomes" id="UP000000763">
    <property type="component" value="Chromosome 7"/>
</dbReference>
<proteinExistence type="predicted"/>
<protein>
    <submittedName>
        <fullName evidence="1">Uncharacterized protein</fullName>
    </submittedName>
</protein>
<reference evidence="2" key="1">
    <citation type="submission" date="2001-07" db="EMBL/GenBank/DDBJ databases">
        <title>Oryza sativa nipponbare(GA3) genomic DNA, chromosome 7, BAC clone:OJ1457_D07.</title>
        <authorList>
            <person name="Sasaki T."/>
            <person name="Matsumoto T."/>
            <person name="Yamamoto K."/>
        </authorList>
    </citation>
    <scope>NUCLEOTIDE SEQUENCE</scope>
</reference>
<dbReference type="EMBL" id="AP004259">
    <property type="protein sequence ID" value="BAC07094.1"/>
    <property type="molecule type" value="Genomic_DNA"/>
</dbReference>
<dbReference type="EMBL" id="CM000144">
    <property type="protein sequence ID" value="EEE67216.1"/>
    <property type="molecule type" value="Genomic_DNA"/>
</dbReference>
<accession>Q8LHZ9</accession>
<reference evidence="1" key="2">
    <citation type="submission" date="2001-10" db="EMBL/GenBank/DDBJ databases">
        <title>Oryza sativa nipponbare(GA3) genomic DNA, chromosome 7, PAC clone:P0005E02.</title>
        <authorList>
            <person name="Sasaki T."/>
            <person name="Matsumoto T."/>
            <person name="Yamamoto K."/>
        </authorList>
    </citation>
    <scope>NUCLEOTIDE SEQUENCE</scope>
</reference>
<evidence type="ECO:0000313" key="1">
    <source>
        <dbReference type="EMBL" id="BAC07094.1"/>
    </source>
</evidence>
<evidence type="ECO:0000313" key="3">
    <source>
        <dbReference type="EMBL" id="EEE67216.1"/>
    </source>
</evidence>
<dbReference type="Proteomes" id="UP000007752">
    <property type="component" value="Chromosome 7"/>
</dbReference>
<dbReference type="AlphaFoldDB" id="B9FXC9"/>
<reference evidence="3" key="6">
    <citation type="submission" date="2008-12" db="EMBL/GenBank/DDBJ databases">
        <title>Improved gene annotation of the rice (Oryza sativa) genomes.</title>
        <authorList>
            <person name="Wang J."/>
            <person name="Li R."/>
            <person name="Fan W."/>
            <person name="Huang Q."/>
            <person name="Zhang J."/>
            <person name="Zhou Y."/>
            <person name="Hu Y."/>
            <person name="Zi S."/>
            <person name="Li J."/>
            <person name="Ni P."/>
            <person name="Zheng H."/>
            <person name="Zhang Y."/>
            <person name="Zhao M."/>
            <person name="Hao Q."/>
            <person name="McDermott J."/>
            <person name="Samudrala R."/>
            <person name="Kristiansen K."/>
            <person name="Wong G.K.-S."/>
        </authorList>
    </citation>
    <scope>NUCLEOTIDE SEQUENCE</scope>
</reference>
<evidence type="ECO:0000313" key="2">
    <source>
        <dbReference type="EMBL" id="BAD30437.1"/>
    </source>
</evidence>
<accession>B9FXC9</accession>
<gene>
    <name evidence="1" type="primary">P0005E02.102</name>
    <name evidence="2" type="synonym">OJ1457_D07.121</name>
    <name evidence="3" type="ORF">OsJ_24334</name>
</gene>
<organism evidence="1 4">
    <name type="scientific">Oryza sativa subsp. japonica</name>
    <name type="common">Rice</name>
    <dbReference type="NCBI Taxonomy" id="39947"/>
    <lineage>
        <taxon>Eukaryota</taxon>
        <taxon>Viridiplantae</taxon>
        <taxon>Streptophyta</taxon>
        <taxon>Embryophyta</taxon>
        <taxon>Tracheophyta</taxon>
        <taxon>Spermatophyta</taxon>
        <taxon>Magnoliopsida</taxon>
        <taxon>Liliopsida</taxon>
        <taxon>Poales</taxon>
        <taxon>Poaceae</taxon>
        <taxon>BOP clade</taxon>
        <taxon>Oryzoideae</taxon>
        <taxon>Oryzeae</taxon>
        <taxon>Oryzinae</taxon>
        <taxon>Oryza</taxon>
        <taxon>Oryza sativa</taxon>
    </lineage>
</organism>
<dbReference type="EMBL" id="AP003956">
    <property type="protein sequence ID" value="BAD30437.1"/>
    <property type="molecule type" value="Genomic_DNA"/>
</dbReference>